<evidence type="ECO:0000256" key="1">
    <source>
        <dbReference type="ARBA" id="ARBA00011040"/>
    </source>
</evidence>
<dbReference type="Pfam" id="PF02374">
    <property type="entry name" value="ArsA_ATPase"/>
    <property type="match status" value="1"/>
</dbReference>
<dbReference type="NCBIfam" id="TIGR00345">
    <property type="entry name" value="GET3_arsA_TRC40"/>
    <property type="match status" value="1"/>
</dbReference>
<dbReference type="Proteomes" id="UP001296943">
    <property type="component" value="Unassembled WGS sequence"/>
</dbReference>
<accession>A0ABS2N2B3</accession>
<dbReference type="SUPFAM" id="SSF52540">
    <property type="entry name" value="P-loop containing nucleoside triphosphate hydrolases"/>
    <property type="match status" value="1"/>
</dbReference>
<protein>
    <submittedName>
        <fullName evidence="3">Arsenite-transporting ATPase</fullName>
    </submittedName>
</protein>
<reference evidence="3 4" key="1">
    <citation type="submission" date="2021-01" db="EMBL/GenBank/DDBJ databases">
        <title>Genomic Encyclopedia of Type Strains, Phase IV (KMG-IV): sequencing the most valuable type-strain genomes for metagenomic binning, comparative biology and taxonomic classification.</title>
        <authorList>
            <person name="Goeker M."/>
        </authorList>
    </citation>
    <scope>NUCLEOTIDE SEQUENCE [LARGE SCALE GENOMIC DNA]</scope>
    <source>
        <strain evidence="3 4">DSM 23711</strain>
    </source>
</reference>
<evidence type="ECO:0000259" key="2">
    <source>
        <dbReference type="Pfam" id="PF02374"/>
    </source>
</evidence>
<sequence length="311" mass="34878">MDTNKPIIFVGGKGGVGKSTTSAAIAHQTASKGRETLLVSTDPAHNLGDIFDMELRGSITRVANHLSILEIDSEIETDRYISQVKQNLNGFVKSSLVEEVHRQIDAAKVSPGAEEAALFDRIISIVLEEREVYDTIIFDTAPTGHTIRLLSLPELMGVWIEGMIKKREKTNKNYSELLNDGKPVDDPIYQVLMGRKERFSKARDLLLNPEVTGLIFVLTPERLPILETKKAVHRLENNHLNVGTLIVNKVLPEEIGEGFFKERKKLETKYLQLIDETFNNKEIVHVPLLAEDIVSNDQLELFSQSIGKEEV</sequence>
<keyword evidence="4" id="KW-1185">Reference proteome</keyword>
<organism evidence="3 4">
    <name type="scientific">Aquibacillus albus</name>
    <dbReference type="NCBI Taxonomy" id="1168171"/>
    <lineage>
        <taxon>Bacteria</taxon>
        <taxon>Bacillati</taxon>
        <taxon>Bacillota</taxon>
        <taxon>Bacilli</taxon>
        <taxon>Bacillales</taxon>
        <taxon>Bacillaceae</taxon>
        <taxon>Aquibacillus</taxon>
    </lineage>
</organism>
<proteinExistence type="inferred from homology"/>
<evidence type="ECO:0000313" key="4">
    <source>
        <dbReference type="Proteomes" id="UP001296943"/>
    </source>
</evidence>
<dbReference type="CDD" id="cd02035">
    <property type="entry name" value="ArsA"/>
    <property type="match status" value="1"/>
</dbReference>
<dbReference type="EMBL" id="JAFBDR010000015">
    <property type="protein sequence ID" value="MBM7572183.1"/>
    <property type="molecule type" value="Genomic_DNA"/>
</dbReference>
<evidence type="ECO:0000313" key="3">
    <source>
        <dbReference type="EMBL" id="MBM7572183.1"/>
    </source>
</evidence>
<comment type="caution">
    <text evidence="3">The sequence shown here is derived from an EMBL/GenBank/DDBJ whole genome shotgun (WGS) entry which is preliminary data.</text>
</comment>
<dbReference type="RefSeq" id="WP_204500414.1">
    <property type="nucleotide sequence ID" value="NZ_JAFBDR010000015.1"/>
</dbReference>
<dbReference type="InterPro" id="IPR025723">
    <property type="entry name" value="ArsA/GET3_ATPase-like"/>
</dbReference>
<dbReference type="InterPro" id="IPR027417">
    <property type="entry name" value="P-loop_NTPase"/>
</dbReference>
<comment type="similarity">
    <text evidence="1">Belongs to the arsA ATPase family.</text>
</comment>
<dbReference type="InterPro" id="IPR016300">
    <property type="entry name" value="ATPase_ArsA/GET3"/>
</dbReference>
<dbReference type="PANTHER" id="PTHR10803">
    <property type="entry name" value="ARSENICAL PUMP-DRIVING ATPASE ARSENITE-TRANSLOCATING ATPASE"/>
    <property type="match status" value="1"/>
</dbReference>
<gene>
    <name evidence="3" type="ORF">JOC48_002686</name>
</gene>
<dbReference type="PANTHER" id="PTHR10803:SF3">
    <property type="entry name" value="ATPASE GET3"/>
    <property type="match status" value="1"/>
</dbReference>
<feature type="domain" description="ArsA/GET3 Anion-transporting ATPase-like" evidence="2">
    <location>
        <begin position="7"/>
        <end position="306"/>
    </location>
</feature>
<name>A0ABS2N2B3_9BACI</name>
<dbReference type="Gene3D" id="3.40.50.300">
    <property type="entry name" value="P-loop containing nucleotide triphosphate hydrolases"/>
    <property type="match status" value="1"/>
</dbReference>